<dbReference type="InterPro" id="IPR033453">
    <property type="entry name" value="Glyco_hydro_30_TIM-barrel"/>
</dbReference>
<feature type="chain" id="PRO_5026733627" description="Glucosylceramidase" evidence="7">
    <location>
        <begin position="28"/>
        <end position="564"/>
    </location>
</feature>
<reference evidence="11" key="1">
    <citation type="submission" date="2025-08" db="UniProtKB">
        <authorList>
            <consortium name="RefSeq"/>
        </authorList>
    </citation>
    <scope>IDENTIFICATION</scope>
    <source>
        <strain evidence="11">11010-0011.00</strain>
        <tissue evidence="11">Whole body</tissue>
    </source>
</reference>
<dbReference type="SUPFAM" id="SSF51445">
    <property type="entry name" value="(Trans)glycosidases"/>
    <property type="match status" value="1"/>
</dbReference>
<dbReference type="AlphaFoldDB" id="A0A6J2T6Z4"/>
<keyword evidence="6" id="KW-0326">Glycosidase</keyword>
<proteinExistence type="inferred from homology"/>
<dbReference type="PANTHER" id="PTHR11069:SF23">
    <property type="entry name" value="LYSOSOMAL ACID GLUCOSYLCERAMIDASE"/>
    <property type="match status" value="1"/>
</dbReference>
<gene>
    <name evidence="11" type="primary">LOC115621249</name>
</gene>
<evidence type="ECO:0000256" key="1">
    <source>
        <dbReference type="ARBA" id="ARBA00001013"/>
    </source>
</evidence>
<dbReference type="Pfam" id="PF02055">
    <property type="entry name" value="Glyco_hydro_30"/>
    <property type="match status" value="1"/>
</dbReference>
<dbReference type="GO" id="GO:0004348">
    <property type="term" value="F:glucosylceramidase activity"/>
    <property type="evidence" value="ECO:0007669"/>
    <property type="project" value="UniProtKB-EC"/>
</dbReference>
<keyword evidence="6" id="KW-0443">Lipid metabolism</keyword>
<keyword evidence="6" id="KW-0746">Sphingolipid metabolism</keyword>
<comment type="catalytic activity">
    <reaction evidence="1">
        <text>a beta-D-glucosyl-(1&lt;-&gt;1')-N-acylsphing-4-enine + H2O = an N-acylsphing-4-enine + D-glucose</text>
        <dbReference type="Rhea" id="RHEA:13269"/>
        <dbReference type="ChEBI" id="CHEBI:4167"/>
        <dbReference type="ChEBI" id="CHEBI:15377"/>
        <dbReference type="ChEBI" id="CHEBI:22801"/>
        <dbReference type="ChEBI" id="CHEBI:52639"/>
        <dbReference type="EC" id="3.2.1.45"/>
    </reaction>
    <physiologicalReaction direction="left-to-right" evidence="1">
        <dbReference type="Rhea" id="RHEA:13270"/>
    </physiologicalReaction>
</comment>
<dbReference type="Pfam" id="PF17189">
    <property type="entry name" value="Glyco_hydro_30C"/>
    <property type="match status" value="1"/>
</dbReference>
<feature type="domain" description="Glycosyl hydrolase family 30 TIM-barrel" evidence="8">
    <location>
        <begin position="146"/>
        <end position="497"/>
    </location>
</feature>
<evidence type="ECO:0000256" key="4">
    <source>
        <dbReference type="ARBA" id="ARBA00022729"/>
    </source>
</evidence>
<keyword evidence="4 7" id="KW-0732">Signal</keyword>
<dbReference type="PANTHER" id="PTHR11069">
    <property type="entry name" value="GLUCOSYLCERAMIDASE"/>
    <property type="match status" value="1"/>
</dbReference>
<feature type="signal peptide" evidence="7">
    <location>
        <begin position="1"/>
        <end position="27"/>
    </location>
</feature>
<dbReference type="RefSeq" id="XP_030370702.1">
    <property type="nucleotide sequence ID" value="XM_030514842.1"/>
</dbReference>
<dbReference type="OrthoDB" id="2160638at2759"/>
<dbReference type="GeneID" id="115621249"/>
<evidence type="ECO:0000256" key="7">
    <source>
        <dbReference type="SAM" id="SignalP"/>
    </source>
</evidence>
<dbReference type="InterPro" id="IPR001139">
    <property type="entry name" value="Glyco_hydro_30"/>
</dbReference>
<dbReference type="Gene3D" id="3.20.20.80">
    <property type="entry name" value="Glycosidases"/>
    <property type="match status" value="1"/>
</dbReference>
<evidence type="ECO:0000313" key="10">
    <source>
        <dbReference type="Proteomes" id="UP000504634"/>
    </source>
</evidence>
<dbReference type="FunFam" id="3.20.20.80:FF:000126">
    <property type="entry name" value="Glucosylceramidase"/>
    <property type="match status" value="1"/>
</dbReference>
<evidence type="ECO:0000256" key="2">
    <source>
        <dbReference type="ARBA" id="ARBA00005382"/>
    </source>
</evidence>
<evidence type="ECO:0000256" key="3">
    <source>
        <dbReference type="ARBA" id="ARBA00012658"/>
    </source>
</evidence>
<evidence type="ECO:0000259" key="9">
    <source>
        <dbReference type="Pfam" id="PF17189"/>
    </source>
</evidence>
<name>A0A6J2T6Z4_DROLE</name>
<dbReference type="InterPro" id="IPR017853">
    <property type="entry name" value="GH"/>
</dbReference>
<protein>
    <recommendedName>
        <fullName evidence="3 6">Glucosylceramidase</fullName>
        <ecNumber evidence="3 6">3.2.1.45</ecNumber>
    </recommendedName>
</protein>
<dbReference type="GO" id="GO:0016020">
    <property type="term" value="C:membrane"/>
    <property type="evidence" value="ECO:0007669"/>
    <property type="project" value="GOC"/>
</dbReference>
<organism evidence="10 11">
    <name type="scientific">Drosophila lebanonensis</name>
    <name type="common">Fruit fly</name>
    <name type="synonym">Scaptodrosophila lebanonensis</name>
    <dbReference type="NCBI Taxonomy" id="7225"/>
    <lineage>
        <taxon>Eukaryota</taxon>
        <taxon>Metazoa</taxon>
        <taxon>Ecdysozoa</taxon>
        <taxon>Arthropoda</taxon>
        <taxon>Hexapoda</taxon>
        <taxon>Insecta</taxon>
        <taxon>Pterygota</taxon>
        <taxon>Neoptera</taxon>
        <taxon>Endopterygota</taxon>
        <taxon>Diptera</taxon>
        <taxon>Brachycera</taxon>
        <taxon>Muscomorpha</taxon>
        <taxon>Ephydroidea</taxon>
        <taxon>Drosophilidae</taxon>
        <taxon>Scaptodrosophila</taxon>
    </lineage>
</organism>
<keyword evidence="10" id="KW-1185">Reference proteome</keyword>
<keyword evidence="5 6" id="KW-0378">Hydrolase</keyword>
<comment type="similarity">
    <text evidence="2 6">Belongs to the glycosyl hydrolase 30 family.</text>
</comment>
<dbReference type="GO" id="GO:0006680">
    <property type="term" value="P:glucosylceramide catabolic process"/>
    <property type="evidence" value="ECO:0007669"/>
    <property type="project" value="TreeGrafter"/>
</dbReference>
<evidence type="ECO:0000256" key="6">
    <source>
        <dbReference type="RuleBase" id="RU361188"/>
    </source>
</evidence>
<evidence type="ECO:0000313" key="11">
    <source>
        <dbReference type="RefSeq" id="XP_030370702.1"/>
    </source>
</evidence>
<accession>A0A6J2T6Z4</accession>
<dbReference type="Proteomes" id="UP000504634">
    <property type="component" value="Unplaced"/>
</dbReference>
<feature type="domain" description="Glycosyl hydrolase family 30 beta sandwich" evidence="9">
    <location>
        <begin position="501"/>
        <end position="561"/>
    </location>
</feature>
<dbReference type="EC" id="3.2.1.45" evidence="3 6"/>
<sequence length="564" mass="64272">MHAKMKANLQLCLLLLISVFCSPSCAAETLPCRLRETSHGSVCVCTSSYCDYVEMPLLNNGQQIVVISSSQNGLRFKSTDASFDGQDKFVIEDERSTAKSFIAEAIIVEQNRAWLQLATRPALLALNGSVKTVKISVDRSKHYQEISNFGGALTGSVSHILKQLPTDLQDHIYKSYFHSQGIGYNTVRTSIGGCDFDLEPWAYNEQPQNDAQLSNFSSLDARDLLKVEQLQRLKTVASLPALKIMAAAWSAPPWMKTNGRWTGFGQLKLQYYDTWAQYHLKFLDLMEANGMPIWAISTGNEPLNGIIGFFFVHFMSMGWTPRQQAIWLGEHLGPTIRNSAHSQVKIFGNDDQRYTYPGWFRKMRRSRRNSVDYLDGLAVHWYWDDIFGPELIDEIHNEMPNKLLLNTESCLGDKPWQTHGPELGSWERGEHYMRAYLQDLQHNFNGWLDWNLVLDEQGGPNYSHNYVDSPIIVNTTNRAEFYKQPMFYAIGHFSKFLPEKSKRIETSVSGSELTAVGFERPDGNIAVILYNGENAPLDVHFQDTRRGELTMRIPPRSWHTVLYT</sequence>
<evidence type="ECO:0000256" key="5">
    <source>
        <dbReference type="ARBA" id="ARBA00022801"/>
    </source>
</evidence>
<evidence type="ECO:0000259" key="8">
    <source>
        <dbReference type="Pfam" id="PF02055"/>
    </source>
</evidence>
<dbReference type="InterPro" id="IPR033452">
    <property type="entry name" value="GH30_C"/>
</dbReference>